<name>A0A418IIW2_9STAP</name>
<evidence type="ECO:0000313" key="7">
    <source>
        <dbReference type="EMBL" id="RIN02937.1"/>
    </source>
</evidence>
<dbReference type="GO" id="GO:0016491">
    <property type="term" value="F:oxidoreductase activity"/>
    <property type="evidence" value="ECO:0007669"/>
    <property type="project" value="UniProtKB-KW"/>
</dbReference>
<protein>
    <recommendedName>
        <fullName evidence="6">Alcohol dehydrogenase-like C-terminal domain-containing protein</fullName>
    </recommendedName>
</protein>
<dbReference type="AlphaFoldDB" id="A0A418IIW2"/>
<comment type="cofactor">
    <cofactor evidence="1">
        <name>Zn(2+)</name>
        <dbReference type="ChEBI" id="CHEBI:29105"/>
    </cofactor>
</comment>
<dbReference type="EMBL" id="QXUF01000004">
    <property type="protein sequence ID" value="RIN02937.1"/>
    <property type="molecule type" value="Genomic_DNA"/>
</dbReference>
<keyword evidence="8" id="KW-1185">Reference proteome</keyword>
<sequence>MFAVQWAKIFGVSKVIAVGIDDEKLEITKQIGADFTINPLNKEALQLISEHTNGINVDLVIEVAGSPATSSTEANIQIVM</sequence>
<dbReference type="Pfam" id="PF00107">
    <property type="entry name" value="ADH_zinc_N"/>
    <property type="match status" value="1"/>
</dbReference>
<evidence type="ECO:0000256" key="1">
    <source>
        <dbReference type="ARBA" id="ARBA00001947"/>
    </source>
</evidence>
<evidence type="ECO:0000256" key="2">
    <source>
        <dbReference type="ARBA" id="ARBA00008072"/>
    </source>
</evidence>
<dbReference type="OrthoDB" id="9770238at2"/>
<comment type="caution">
    <text evidence="7">The sequence shown here is derived from an EMBL/GenBank/DDBJ whole genome shotgun (WGS) entry which is preliminary data.</text>
</comment>
<reference evidence="7 8" key="1">
    <citation type="journal article" date="2016" name="Front. Microbiol.">
        <title>Comprehensive Phylogenetic Analysis of Bovine Non-aureus Staphylococci Species Based on Whole-Genome Sequencing.</title>
        <authorList>
            <person name="Naushad S."/>
            <person name="Barkema H.W."/>
            <person name="Luby C."/>
            <person name="Condas L.A."/>
            <person name="Nobrega D.B."/>
            <person name="Carson D.A."/>
            <person name="De Buck J."/>
        </authorList>
    </citation>
    <scope>NUCLEOTIDE SEQUENCE [LARGE SCALE GENOMIC DNA]</scope>
    <source>
        <strain evidence="7 8">SNUC 4554</strain>
    </source>
</reference>
<accession>A0A418IIW2</accession>
<comment type="similarity">
    <text evidence="2">Belongs to the zinc-containing alcohol dehydrogenase family.</text>
</comment>
<dbReference type="RefSeq" id="WP_119586185.1">
    <property type="nucleotide sequence ID" value="NZ_JAWVBI010000001.1"/>
</dbReference>
<evidence type="ECO:0000256" key="5">
    <source>
        <dbReference type="ARBA" id="ARBA00023002"/>
    </source>
</evidence>
<dbReference type="Gene3D" id="3.40.50.720">
    <property type="entry name" value="NAD(P)-binding Rossmann-like Domain"/>
    <property type="match status" value="1"/>
</dbReference>
<keyword evidence="4" id="KW-0862">Zinc</keyword>
<dbReference type="PANTHER" id="PTHR43350">
    <property type="entry name" value="NAD-DEPENDENT ALCOHOL DEHYDROGENASE"/>
    <property type="match status" value="1"/>
</dbReference>
<dbReference type="PANTHER" id="PTHR43350:SF17">
    <property type="entry name" value="NAD-DEPENDENT ALCOHOL DEHYDROGENASE"/>
    <property type="match status" value="1"/>
</dbReference>
<dbReference type="InterPro" id="IPR013149">
    <property type="entry name" value="ADH-like_C"/>
</dbReference>
<dbReference type="GO" id="GO:0046872">
    <property type="term" value="F:metal ion binding"/>
    <property type="evidence" value="ECO:0007669"/>
    <property type="project" value="UniProtKB-KW"/>
</dbReference>
<dbReference type="SUPFAM" id="SSF51735">
    <property type="entry name" value="NAD(P)-binding Rossmann-fold domains"/>
    <property type="match status" value="1"/>
</dbReference>
<evidence type="ECO:0000256" key="3">
    <source>
        <dbReference type="ARBA" id="ARBA00022723"/>
    </source>
</evidence>
<dbReference type="Proteomes" id="UP000286317">
    <property type="component" value="Unassembled WGS sequence"/>
</dbReference>
<feature type="domain" description="Alcohol dehydrogenase-like C-terminal" evidence="6">
    <location>
        <begin position="2"/>
        <end position="72"/>
    </location>
</feature>
<gene>
    <name evidence="7" type="ORF">BU112_01080</name>
</gene>
<evidence type="ECO:0000256" key="4">
    <source>
        <dbReference type="ARBA" id="ARBA00022833"/>
    </source>
</evidence>
<evidence type="ECO:0000313" key="8">
    <source>
        <dbReference type="Proteomes" id="UP000286317"/>
    </source>
</evidence>
<organism evidence="7 8">
    <name type="scientific">Staphylococcus shinii</name>
    <dbReference type="NCBI Taxonomy" id="2912228"/>
    <lineage>
        <taxon>Bacteria</taxon>
        <taxon>Bacillati</taxon>
        <taxon>Bacillota</taxon>
        <taxon>Bacilli</taxon>
        <taxon>Bacillales</taxon>
        <taxon>Staphylococcaceae</taxon>
        <taxon>Staphylococcus</taxon>
    </lineage>
</organism>
<dbReference type="InterPro" id="IPR036291">
    <property type="entry name" value="NAD(P)-bd_dom_sf"/>
</dbReference>
<keyword evidence="5" id="KW-0560">Oxidoreductase</keyword>
<proteinExistence type="inferred from homology"/>
<keyword evidence="3" id="KW-0479">Metal-binding</keyword>
<evidence type="ECO:0000259" key="6">
    <source>
        <dbReference type="Pfam" id="PF00107"/>
    </source>
</evidence>